<reference evidence="8" key="1">
    <citation type="submission" date="2023-07" db="EMBL/GenBank/DDBJ databases">
        <authorList>
            <consortium name="AG Swart"/>
            <person name="Singh M."/>
            <person name="Singh A."/>
            <person name="Seah K."/>
            <person name="Emmerich C."/>
        </authorList>
    </citation>
    <scope>NUCLEOTIDE SEQUENCE</scope>
    <source>
        <strain evidence="8">DP1</strain>
    </source>
</reference>
<dbReference type="EMBL" id="CAMPGE010017735">
    <property type="protein sequence ID" value="CAI2376193.1"/>
    <property type="molecule type" value="Genomic_DNA"/>
</dbReference>
<evidence type="ECO:0000313" key="8">
    <source>
        <dbReference type="EMBL" id="CAI2376193.1"/>
    </source>
</evidence>
<evidence type="ECO:0000256" key="6">
    <source>
        <dbReference type="ARBA" id="ARBA00023136"/>
    </source>
</evidence>
<organism evidence="8 9">
    <name type="scientific">Euplotes crassus</name>
    <dbReference type="NCBI Taxonomy" id="5936"/>
    <lineage>
        <taxon>Eukaryota</taxon>
        <taxon>Sar</taxon>
        <taxon>Alveolata</taxon>
        <taxon>Ciliophora</taxon>
        <taxon>Intramacronucleata</taxon>
        <taxon>Spirotrichea</taxon>
        <taxon>Hypotrichia</taxon>
        <taxon>Euplotida</taxon>
        <taxon>Euplotidae</taxon>
        <taxon>Moneuplotes</taxon>
    </lineage>
</organism>
<evidence type="ECO:0000256" key="2">
    <source>
        <dbReference type="ARBA" id="ARBA00022692"/>
    </source>
</evidence>
<dbReference type="GO" id="GO:0005789">
    <property type="term" value="C:endoplasmic reticulum membrane"/>
    <property type="evidence" value="ECO:0007669"/>
    <property type="project" value="UniProtKB-SubCell"/>
</dbReference>
<name>A0AAD2D1E1_EUPCR</name>
<evidence type="ECO:0000256" key="5">
    <source>
        <dbReference type="ARBA" id="ARBA00023098"/>
    </source>
</evidence>
<evidence type="ECO:0000256" key="1">
    <source>
        <dbReference type="ARBA" id="ARBA00004477"/>
    </source>
</evidence>
<proteinExistence type="predicted"/>
<keyword evidence="5" id="KW-0443">Lipid metabolism</keyword>
<feature type="transmembrane region" description="Helical" evidence="7">
    <location>
        <begin position="74"/>
        <end position="93"/>
    </location>
</feature>
<dbReference type="GO" id="GO:0006629">
    <property type="term" value="P:lipid metabolic process"/>
    <property type="evidence" value="ECO:0007669"/>
    <property type="project" value="UniProtKB-KW"/>
</dbReference>
<dbReference type="PANTHER" id="PTHR21212:SF0">
    <property type="entry name" value="SEIPIN"/>
    <property type="match status" value="1"/>
</dbReference>
<protein>
    <recommendedName>
        <fullName evidence="10">Seipin</fullName>
    </recommendedName>
</protein>
<dbReference type="InterPro" id="IPR009617">
    <property type="entry name" value="Seipin"/>
</dbReference>
<evidence type="ECO:0008006" key="10">
    <source>
        <dbReference type="Google" id="ProtNLM"/>
    </source>
</evidence>
<gene>
    <name evidence="8" type="ORF">ECRASSUSDP1_LOCUS17562</name>
</gene>
<keyword evidence="2 7" id="KW-0812">Transmembrane</keyword>
<sequence length="322" mass="37735">MAFSVLEPFFWAISQIFDINKRIIHYILWTMFPDQTEYMVGLIKQVSLTIFTFFFKSAILCTKIFLYTSVFSSLAGLSILVSFVTYSLFYHFYMPHEYQRQELVFLENQNSLLAELSLDCYSYEKGVPPPSDCLILQDQKYMAFLDMDIVETEDTEKIVSIYTSAKLTSVDNHTKTFNQRSNIRYKNSFVKYLHMAVFSIPQLVGFSDDDLQKVSVPLFDHVDNTVFNISDISITLKPQLLRFYSAEISITAQLGGMQYYMKKWFLSCLLIFVGSMASCMFIYCFVMIVTFWVIVRNKIRDHLDFNEPENSYIKLFILRSIF</sequence>
<feature type="transmembrane region" description="Helical" evidence="7">
    <location>
        <begin position="48"/>
        <end position="68"/>
    </location>
</feature>
<feature type="transmembrane region" description="Helical" evidence="7">
    <location>
        <begin position="264"/>
        <end position="295"/>
    </location>
</feature>
<keyword evidence="3" id="KW-0256">Endoplasmic reticulum</keyword>
<evidence type="ECO:0000256" key="4">
    <source>
        <dbReference type="ARBA" id="ARBA00022989"/>
    </source>
</evidence>
<evidence type="ECO:0000256" key="7">
    <source>
        <dbReference type="SAM" id="Phobius"/>
    </source>
</evidence>
<keyword evidence="4 7" id="KW-1133">Transmembrane helix</keyword>
<dbReference type="GO" id="GO:0140042">
    <property type="term" value="P:lipid droplet formation"/>
    <property type="evidence" value="ECO:0007669"/>
    <property type="project" value="UniProtKB-ARBA"/>
</dbReference>
<dbReference type="PANTHER" id="PTHR21212">
    <property type="entry name" value="BERNARDINELLI-SEIP CONGENITAL LIPODYSTROPHY 2 HOMOLOG BSCL2 PROTEIN"/>
    <property type="match status" value="1"/>
</dbReference>
<keyword evidence="6 7" id="KW-0472">Membrane</keyword>
<dbReference type="AlphaFoldDB" id="A0AAD2D1E1"/>
<comment type="subcellular location">
    <subcellularLocation>
        <location evidence="1">Endoplasmic reticulum membrane</location>
        <topology evidence="1">Multi-pass membrane protein</topology>
    </subcellularLocation>
</comment>
<dbReference type="Proteomes" id="UP001295684">
    <property type="component" value="Unassembled WGS sequence"/>
</dbReference>
<evidence type="ECO:0000256" key="3">
    <source>
        <dbReference type="ARBA" id="ARBA00022824"/>
    </source>
</evidence>
<accession>A0AAD2D1E1</accession>
<keyword evidence="9" id="KW-1185">Reference proteome</keyword>
<evidence type="ECO:0000313" key="9">
    <source>
        <dbReference type="Proteomes" id="UP001295684"/>
    </source>
</evidence>
<dbReference type="CDD" id="cd23995">
    <property type="entry name" value="Seipin_BSCL2_like"/>
    <property type="match status" value="1"/>
</dbReference>
<comment type="caution">
    <text evidence="8">The sequence shown here is derived from an EMBL/GenBank/DDBJ whole genome shotgun (WGS) entry which is preliminary data.</text>
</comment>
<dbReference type="Pfam" id="PF06775">
    <property type="entry name" value="Seipin"/>
    <property type="match status" value="1"/>
</dbReference>